<accession>A0ABN6PQ10</accession>
<protein>
    <recommendedName>
        <fullName evidence="3">DUF1439 domain-containing protein</fullName>
    </recommendedName>
</protein>
<evidence type="ECO:0008006" key="3">
    <source>
        <dbReference type="Google" id="ProtNLM"/>
    </source>
</evidence>
<sequence>MLVLAPLAGCAALYPREIGLSEAELLSALASRFPAEQRVMQIFDLKLARPRLKLLPADNRVAIALDLGLQDTVLRRQMDGGLGFTTGLRYDAGRQSVVLTGVRADSASIDGLPRVLAGTVNQWGGWLAEQLLEGAVVRKVSDDELRQVRSRGLHPGAIRVTDRGVALALEEEASAR</sequence>
<dbReference type="Gene3D" id="3.15.10.40">
    <property type="entry name" value="Uncharacterised protein PF07273, DUF1439"/>
    <property type="match status" value="1"/>
</dbReference>
<dbReference type="EMBL" id="AP025730">
    <property type="protein sequence ID" value="BDI05231.1"/>
    <property type="molecule type" value="Genomic_DNA"/>
</dbReference>
<name>A0ABN6PQ10_9BURK</name>
<evidence type="ECO:0000313" key="1">
    <source>
        <dbReference type="EMBL" id="BDI05231.1"/>
    </source>
</evidence>
<evidence type="ECO:0000313" key="2">
    <source>
        <dbReference type="Proteomes" id="UP001057498"/>
    </source>
</evidence>
<reference evidence="1" key="1">
    <citation type="submission" date="2022-04" db="EMBL/GenBank/DDBJ databases">
        <title>Whole genome sequence of Sphaerotilus sp. FB-5.</title>
        <authorList>
            <person name="Takeda M."/>
            <person name="Narihara S."/>
            <person name="Akimoto M."/>
            <person name="Akimoto R."/>
            <person name="Nishiyashiki S."/>
            <person name="Murakami T."/>
        </authorList>
    </citation>
    <scope>NUCLEOTIDE SEQUENCE</scope>
    <source>
        <strain evidence="1">FB-5</strain>
    </source>
</reference>
<keyword evidence="2" id="KW-1185">Reference proteome</keyword>
<gene>
    <name evidence="1" type="ORF">CATMQ487_22010</name>
</gene>
<proteinExistence type="predicted"/>
<dbReference type="Proteomes" id="UP001057498">
    <property type="component" value="Chromosome"/>
</dbReference>
<organism evidence="1 2">
    <name type="scientific">Sphaerotilus microaerophilus</name>
    <dbReference type="NCBI Taxonomy" id="2914710"/>
    <lineage>
        <taxon>Bacteria</taxon>
        <taxon>Pseudomonadati</taxon>
        <taxon>Pseudomonadota</taxon>
        <taxon>Betaproteobacteria</taxon>
        <taxon>Burkholderiales</taxon>
        <taxon>Sphaerotilaceae</taxon>
        <taxon>Sphaerotilus</taxon>
    </lineage>
</organism>